<dbReference type="EMBL" id="NQVE01000111">
    <property type="protein sequence ID" value="RAL47741.1"/>
    <property type="molecule type" value="Genomic_DNA"/>
</dbReference>
<dbReference type="PANTHER" id="PTHR47718">
    <property type="entry name" value="OS01G0519700 PROTEIN"/>
    <property type="match status" value="1"/>
</dbReference>
<sequence>MVPVHTSTSPNEDTPHTTEIISSSSNLFIPPCPEDSKPKVGMVFKSLEDGFNFYKQYASLTGFDISKSTNLKVSGIVVWRYVVCNREGHKHFAPIVNKPTHDDGVPKAKQRRRISNRDDCKACVAFWLVGGVGVLQVDKKEHTLSYVVQDSRGMDFNVEHSTLDDSFSYTCKYWQRIGLLCRHIFLLFKVLKIKMIPERYITNRWCKSPLLKPMIEVSGLDFASESSIDENKLMLNRLWSNIHSCVALIENNSDLLSSFSKVISEQKELIESSIASHDVDTGVPNIFENYCGVPAPSEIKVLPPQPAYNKGSGKRIKSAKEIQIEQNKKNKRMCRTCKELGYHDSRNCPMNYSS</sequence>
<dbReference type="InterPro" id="IPR004330">
    <property type="entry name" value="FAR1_DNA_bnd_dom"/>
</dbReference>
<reference evidence="3 4" key="1">
    <citation type="submission" date="2018-06" db="EMBL/GenBank/DDBJ databases">
        <title>The Genome of Cuscuta australis (Dodder) Provides Insight into the Evolution of Plant Parasitism.</title>
        <authorList>
            <person name="Liu H."/>
        </authorList>
    </citation>
    <scope>NUCLEOTIDE SEQUENCE [LARGE SCALE GENOMIC DNA]</scope>
    <source>
        <strain evidence="4">cv. Yunnan</strain>
        <tissue evidence="3">Vines</tissue>
    </source>
</reference>
<protein>
    <recommendedName>
        <fullName evidence="2">FAR1 domain-containing protein</fullName>
    </recommendedName>
</protein>
<feature type="domain" description="FAR1" evidence="2">
    <location>
        <begin position="52"/>
        <end position="125"/>
    </location>
</feature>
<evidence type="ECO:0000259" key="2">
    <source>
        <dbReference type="Pfam" id="PF03101"/>
    </source>
</evidence>
<organism evidence="3 4">
    <name type="scientific">Cuscuta australis</name>
    <dbReference type="NCBI Taxonomy" id="267555"/>
    <lineage>
        <taxon>Eukaryota</taxon>
        <taxon>Viridiplantae</taxon>
        <taxon>Streptophyta</taxon>
        <taxon>Embryophyta</taxon>
        <taxon>Tracheophyta</taxon>
        <taxon>Spermatophyta</taxon>
        <taxon>Magnoliopsida</taxon>
        <taxon>eudicotyledons</taxon>
        <taxon>Gunneridae</taxon>
        <taxon>Pentapetalae</taxon>
        <taxon>asterids</taxon>
        <taxon>lamiids</taxon>
        <taxon>Solanales</taxon>
        <taxon>Convolvulaceae</taxon>
        <taxon>Cuscuteae</taxon>
        <taxon>Cuscuta</taxon>
        <taxon>Cuscuta subgen. Grammica</taxon>
        <taxon>Cuscuta sect. Cleistogrammica</taxon>
    </lineage>
</organism>
<accession>A0A328DUE8</accession>
<comment type="caution">
    <text evidence="3">The sequence shown here is derived from an EMBL/GenBank/DDBJ whole genome shotgun (WGS) entry which is preliminary data.</text>
</comment>
<proteinExistence type="predicted"/>
<evidence type="ECO:0000313" key="4">
    <source>
        <dbReference type="Proteomes" id="UP000249390"/>
    </source>
</evidence>
<evidence type="ECO:0000313" key="3">
    <source>
        <dbReference type="EMBL" id="RAL47741.1"/>
    </source>
</evidence>
<gene>
    <name evidence="3" type="ORF">DM860_012366</name>
</gene>
<dbReference type="Pfam" id="PF03101">
    <property type="entry name" value="FAR1"/>
    <property type="match status" value="1"/>
</dbReference>
<name>A0A328DUE8_9ASTE</name>
<dbReference type="AlphaFoldDB" id="A0A328DUE8"/>
<feature type="region of interest" description="Disordered" evidence="1">
    <location>
        <begin position="1"/>
        <end position="20"/>
    </location>
</feature>
<dbReference type="Proteomes" id="UP000249390">
    <property type="component" value="Unassembled WGS sequence"/>
</dbReference>
<keyword evidence="4" id="KW-1185">Reference proteome</keyword>
<evidence type="ECO:0000256" key="1">
    <source>
        <dbReference type="SAM" id="MobiDB-lite"/>
    </source>
</evidence>